<accession>A0A143Z4A5</accession>
<gene>
    <name evidence="3" type="ORF">SAMN05216375_11454</name>
    <name evidence="2" type="ORF">TR210_2147</name>
</gene>
<keyword evidence="5" id="KW-1185">Reference proteome</keyword>
<evidence type="ECO:0000313" key="2">
    <source>
        <dbReference type="EMBL" id="CZR04743.1"/>
    </source>
</evidence>
<dbReference type="Gene3D" id="3.40.33.10">
    <property type="entry name" value="CAP"/>
    <property type="match status" value="1"/>
</dbReference>
<dbReference type="STRING" id="640938.TR210_2147"/>
<protein>
    <submittedName>
        <fullName evidence="3">CAP-associated N-terminal</fullName>
    </submittedName>
</protein>
<dbReference type="Proteomes" id="UP000076878">
    <property type="component" value="Unassembled WGS sequence"/>
</dbReference>
<dbReference type="InterPro" id="IPR029410">
    <property type="entry name" value="CAP_assoc"/>
</dbReference>
<reference evidence="2 4" key="1">
    <citation type="submission" date="2016-02" db="EMBL/GenBank/DDBJ databases">
        <authorList>
            <person name="Wen L."/>
            <person name="He K."/>
            <person name="Yang H."/>
        </authorList>
    </citation>
    <scope>NUCLEOTIDE SEQUENCE [LARGE SCALE GENOMIC DNA]</scope>
    <source>
        <strain evidence="2">Trichococcus_R210</strain>
    </source>
</reference>
<reference evidence="3 5" key="2">
    <citation type="submission" date="2016-10" db="EMBL/GenBank/DDBJ databases">
        <authorList>
            <person name="Varghese N."/>
            <person name="Submissions S."/>
        </authorList>
    </citation>
    <scope>NUCLEOTIDE SEQUENCE [LARGE SCALE GENOMIC DNA]</scope>
    <source>
        <strain evidence="3 5">DSM 22150</strain>
    </source>
</reference>
<organism evidence="2 4">
    <name type="scientific">Trichococcus ilyis</name>
    <dbReference type="NCBI Taxonomy" id="640938"/>
    <lineage>
        <taxon>Bacteria</taxon>
        <taxon>Bacillati</taxon>
        <taxon>Bacillota</taxon>
        <taxon>Bacilli</taxon>
        <taxon>Lactobacillales</taxon>
        <taxon>Carnobacteriaceae</taxon>
        <taxon>Trichococcus</taxon>
    </lineage>
</organism>
<name>A0A143Z4A5_9LACT</name>
<sequence>MKFSIKVASLFVLFIFIAYAHPLFGDKAERAVPPPEAVRHEQTDFDENAGYPLPVTGYESYIGQPISAYTAKHGEPVRIGKAYGDSEWWTFGTTSADYIQIGVKDDRIQSLYILGNKIEAGMYTIGMTQENVLEEGYLARNFELAAGDTTYALALSKEQKERTPLIQFENNSFVILLFDAGTKTVYGMYFLSNEALLDLGYYPVVSETAYENGQDDWERDAAADEENIQQMKSIVSILRERRGLPLLQESEALKTAAGELIPSEDDINDFTATFTLSDQRIAKKLAEVAPDTRTAYFFDDDCYSVPTFFLKQLDIEVLFADYLTQYAVAGNDHYQLVLFGE</sequence>
<dbReference type="InterPro" id="IPR035940">
    <property type="entry name" value="CAP_sf"/>
</dbReference>
<evidence type="ECO:0000313" key="3">
    <source>
        <dbReference type="EMBL" id="SEJ46052.1"/>
    </source>
</evidence>
<dbReference type="Pfam" id="PF14504">
    <property type="entry name" value="CAP_assoc_N"/>
    <property type="match status" value="1"/>
</dbReference>
<evidence type="ECO:0000259" key="1">
    <source>
        <dbReference type="Pfam" id="PF14504"/>
    </source>
</evidence>
<evidence type="ECO:0000313" key="5">
    <source>
        <dbReference type="Proteomes" id="UP000199280"/>
    </source>
</evidence>
<dbReference type="RefSeq" id="WP_068623646.1">
    <property type="nucleotide sequence ID" value="NZ_FJNB01000017.1"/>
</dbReference>
<feature type="domain" description="CAP-associated" evidence="1">
    <location>
        <begin position="62"/>
        <end position="202"/>
    </location>
</feature>
<dbReference type="EMBL" id="FJNB01000017">
    <property type="protein sequence ID" value="CZR04743.1"/>
    <property type="molecule type" value="Genomic_DNA"/>
</dbReference>
<proteinExistence type="predicted"/>
<evidence type="ECO:0000313" key="4">
    <source>
        <dbReference type="Proteomes" id="UP000076878"/>
    </source>
</evidence>
<dbReference type="AlphaFoldDB" id="A0A143Z4A5"/>
<dbReference type="EMBL" id="FNYT01000014">
    <property type="protein sequence ID" value="SEJ46052.1"/>
    <property type="molecule type" value="Genomic_DNA"/>
</dbReference>
<dbReference type="Proteomes" id="UP000199280">
    <property type="component" value="Unassembled WGS sequence"/>
</dbReference>